<dbReference type="InterPro" id="IPR005074">
    <property type="entry name" value="Peptidase_C39"/>
</dbReference>
<dbReference type="PROSITE" id="PS50893">
    <property type="entry name" value="ABC_TRANSPORTER_2"/>
    <property type="match status" value="1"/>
</dbReference>
<proteinExistence type="predicted"/>
<dbReference type="EMBL" id="JADIMR010000054">
    <property type="protein sequence ID" value="MBO8446869.1"/>
    <property type="molecule type" value="Genomic_DNA"/>
</dbReference>
<dbReference type="GO" id="GO:0006508">
    <property type="term" value="P:proteolysis"/>
    <property type="evidence" value="ECO:0007669"/>
    <property type="project" value="InterPro"/>
</dbReference>
<keyword evidence="8 10" id="KW-1133">Transmembrane helix</keyword>
<comment type="subcellular location">
    <subcellularLocation>
        <location evidence="1">Cell membrane</location>
        <topology evidence="1">Multi-pass membrane protein</topology>
    </subcellularLocation>
</comment>
<dbReference type="GO" id="GO:0015421">
    <property type="term" value="F:ABC-type oligopeptide transporter activity"/>
    <property type="evidence" value="ECO:0007669"/>
    <property type="project" value="TreeGrafter"/>
</dbReference>
<reference evidence="14" key="2">
    <citation type="journal article" date="2021" name="PeerJ">
        <title>Extensive microbial diversity within the chicken gut microbiome revealed by metagenomics and culture.</title>
        <authorList>
            <person name="Gilroy R."/>
            <person name="Ravi A."/>
            <person name="Getino M."/>
            <person name="Pursley I."/>
            <person name="Horton D.L."/>
            <person name="Alikhan N.F."/>
            <person name="Baker D."/>
            <person name="Gharbi K."/>
            <person name="Hall N."/>
            <person name="Watson M."/>
            <person name="Adriaenssens E.M."/>
            <person name="Foster-Nyarko E."/>
            <person name="Jarju S."/>
            <person name="Secka A."/>
            <person name="Antonio M."/>
            <person name="Oren A."/>
            <person name="Chaudhuri R.R."/>
            <person name="La Ragione R."/>
            <person name="Hildebrand F."/>
            <person name="Pallen M.J."/>
        </authorList>
    </citation>
    <scope>NUCLEOTIDE SEQUENCE</scope>
    <source>
        <strain evidence="14">D3-1215</strain>
    </source>
</reference>
<feature type="transmembrane region" description="Helical" evidence="10">
    <location>
        <begin position="303"/>
        <end position="321"/>
    </location>
</feature>
<dbReference type="InterPro" id="IPR011527">
    <property type="entry name" value="ABC1_TM_dom"/>
</dbReference>
<dbReference type="GO" id="GO:0016887">
    <property type="term" value="F:ATP hydrolysis activity"/>
    <property type="evidence" value="ECO:0007669"/>
    <property type="project" value="InterPro"/>
</dbReference>
<dbReference type="Pfam" id="PF03412">
    <property type="entry name" value="Peptidase_C39"/>
    <property type="match status" value="1"/>
</dbReference>
<evidence type="ECO:0000256" key="1">
    <source>
        <dbReference type="ARBA" id="ARBA00004651"/>
    </source>
</evidence>
<evidence type="ECO:0000256" key="8">
    <source>
        <dbReference type="ARBA" id="ARBA00022989"/>
    </source>
</evidence>
<dbReference type="Pfam" id="PF00664">
    <property type="entry name" value="ABC_membrane"/>
    <property type="match status" value="1"/>
</dbReference>
<dbReference type="CDD" id="cd02418">
    <property type="entry name" value="Peptidase_C39B"/>
    <property type="match status" value="1"/>
</dbReference>
<evidence type="ECO:0000256" key="4">
    <source>
        <dbReference type="ARBA" id="ARBA00022692"/>
    </source>
</evidence>
<keyword evidence="3" id="KW-1003">Cell membrane</keyword>
<dbReference type="InterPro" id="IPR003439">
    <property type="entry name" value="ABC_transporter-like_ATP-bd"/>
</dbReference>
<reference evidence="14" key="1">
    <citation type="submission" date="2020-10" db="EMBL/GenBank/DDBJ databases">
        <authorList>
            <person name="Gilroy R."/>
        </authorList>
    </citation>
    <scope>NUCLEOTIDE SEQUENCE</scope>
    <source>
        <strain evidence="14">D3-1215</strain>
    </source>
</reference>
<dbReference type="PROSITE" id="PS00211">
    <property type="entry name" value="ABC_TRANSPORTER_1"/>
    <property type="match status" value="1"/>
</dbReference>
<evidence type="ECO:0000259" key="11">
    <source>
        <dbReference type="PROSITE" id="PS50893"/>
    </source>
</evidence>
<evidence type="ECO:0000256" key="7">
    <source>
        <dbReference type="ARBA" id="ARBA00022840"/>
    </source>
</evidence>
<dbReference type="GO" id="GO:0005886">
    <property type="term" value="C:plasma membrane"/>
    <property type="evidence" value="ECO:0007669"/>
    <property type="project" value="UniProtKB-SubCell"/>
</dbReference>
<dbReference type="PANTHER" id="PTHR43394">
    <property type="entry name" value="ATP-DEPENDENT PERMEASE MDL1, MITOCHONDRIAL"/>
    <property type="match status" value="1"/>
</dbReference>
<dbReference type="GO" id="GO:0008233">
    <property type="term" value="F:peptidase activity"/>
    <property type="evidence" value="ECO:0007669"/>
    <property type="project" value="InterPro"/>
</dbReference>
<dbReference type="GO" id="GO:0005524">
    <property type="term" value="F:ATP binding"/>
    <property type="evidence" value="ECO:0007669"/>
    <property type="project" value="UniProtKB-KW"/>
</dbReference>
<evidence type="ECO:0000256" key="2">
    <source>
        <dbReference type="ARBA" id="ARBA00022448"/>
    </source>
</evidence>
<evidence type="ECO:0000256" key="9">
    <source>
        <dbReference type="ARBA" id="ARBA00023136"/>
    </source>
</evidence>
<dbReference type="PROSITE" id="PS50990">
    <property type="entry name" value="PEPTIDASE_C39"/>
    <property type="match status" value="1"/>
</dbReference>
<dbReference type="CDD" id="cd18570">
    <property type="entry name" value="ABC_6TM_PCAT1_LagD_like"/>
    <property type="match status" value="1"/>
</dbReference>
<feature type="transmembrane region" description="Helical" evidence="10">
    <location>
        <begin position="393"/>
        <end position="411"/>
    </location>
</feature>
<dbReference type="InterPro" id="IPR003593">
    <property type="entry name" value="AAA+_ATPase"/>
</dbReference>
<keyword evidence="4 10" id="KW-0812">Transmembrane</keyword>
<dbReference type="AlphaFoldDB" id="A0A9D9EFS1"/>
<dbReference type="SMART" id="SM00382">
    <property type="entry name" value="AAA"/>
    <property type="match status" value="1"/>
</dbReference>
<dbReference type="Gene3D" id="3.40.50.300">
    <property type="entry name" value="P-loop containing nucleotide triphosphate hydrolases"/>
    <property type="match status" value="1"/>
</dbReference>
<dbReference type="SUPFAM" id="SSF52540">
    <property type="entry name" value="P-loop containing nucleoside triphosphate hydrolases"/>
    <property type="match status" value="1"/>
</dbReference>
<evidence type="ECO:0000256" key="5">
    <source>
        <dbReference type="ARBA" id="ARBA00022741"/>
    </source>
</evidence>
<keyword evidence="6" id="KW-0378">Hydrolase</keyword>
<feature type="domain" description="ABC transmembrane type-1" evidence="12">
    <location>
        <begin position="167"/>
        <end position="446"/>
    </location>
</feature>
<dbReference type="Gene3D" id="3.90.70.10">
    <property type="entry name" value="Cysteine proteinases"/>
    <property type="match status" value="1"/>
</dbReference>
<feature type="transmembrane region" description="Helical" evidence="10">
    <location>
        <begin position="163"/>
        <end position="185"/>
    </location>
</feature>
<feature type="transmembrane region" description="Helical" evidence="10">
    <location>
        <begin position="279"/>
        <end position="297"/>
    </location>
</feature>
<evidence type="ECO:0000256" key="3">
    <source>
        <dbReference type="ARBA" id="ARBA00022475"/>
    </source>
</evidence>
<protein>
    <submittedName>
        <fullName evidence="14">Peptidase domain-containing ABC transporter</fullName>
    </submittedName>
</protein>
<dbReference type="Proteomes" id="UP000823637">
    <property type="component" value="Unassembled WGS sequence"/>
</dbReference>
<dbReference type="PROSITE" id="PS50929">
    <property type="entry name" value="ABC_TM1F"/>
    <property type="match status" value="1"/>
</dbReference>
<dbReference type="InterPro" id="IPR039421">
    <property type="entry name" value="Type_1_exporter"/>
</dbReference>
<gene>
    <name evidence="14" type="ORF">IAC32_03890</name>
</gene>
<dbReference type="Gene3D" id="1.20.1560.10">
    <property type="entry name" value="ABC transporter type 1, transmembrane domain"/>
    <property type="match status" value="1"/>
</dbReference>
<evidence type="ECO:0000259" key="12">
    <source>
        <dbReference type="PROSITE" id="PS50929"/>
    </source>
</evidence>
<sequence length="717" mass="80117">MKETVKQHDMRDCGAACLASVAAHYRLRMPIARIRQYACTDKQGTNVLGLIQAAEKMGFVAKGVKAQKEVLDKIPTPAIAHVVRKNGDMELHHFVVVYGYRKGQVKIMDPAYGTMEFVPAEKFSGEWTGVLVLLEPDDGFEAVDNTVSVWRRFWALVRPNSNVLAQALFGALLYTVLGLSTSIYIEKITDNVLVGGNTNLLNLLGVAMLLILAFQLILGCCQSVMVLRSGQLIDSRLILGYYKHLLLLPQTFFDTMQTGEITSRIGDAVQIRNFINSTAIRLVVNVFIIIFSFALMFTYYWKLALIMLIVIPLYIGLYLITDKWNKRTERRLMEDAAALESQLVESINGVRTIKQFGIEHFSNLKTENRFVKMLYSIYSSAMNAVFSGRSSEVINRIFTIVLLWAGSYFVLDGEITAGELMSFYALIGYFTGPIAELVESNKSVRTAIIAADRLFEIMDLEREEKGEKVDIKPEMAGDVQMSHVSFRYGTRTQVFDDFSIVFKKGQFSAIVGESGSGKSTIAHLLQNLYPIAGGKIFIGEMDLQYVSNASLRSLVASVPQQVDLFSGTVLQNIAIGDETPDIQRVVELSKDLGLLDFIEKLPEGFNANIGENGSMLSGGQRQRLAIARALYKNPEILILDEATSSLDSVSERYVQETIAKQRKKGKTIIVIAHRLSTVRNADRIFVLAEGKLQEQGKFEQLVAAKGEFFRLWQNQQV</sequence>
<dbReference type="Pfam" id="PF00005">
    <property type="entry name" value="ABC_tran"/>
    <property type="match status" value="1"/>
</dbReference>
<feature type="domain" description="ABC transporter" evidence="11">
    <location>
        <begin position="479"/>
        <end position="714"/>
    </location>
</feature>
<evidence type="ECO:0000259" key="13">
    <source>
        <dbReference type="PROSITE" id="PS50990"/>
    </source>
</evidence>
<evidence type="ECO:0000256" key="6">
    <source>
        <dbReference type="ARBA" id="ARBA00022801"/>
    </source>
</evidence>
<name>A0A9D9EFS1_9BACT</name>
<evidence type="ECO:0000313" key="14">
    <source>
        <dbReference type="EMBL" id="MBO8446869.1"/>
    </source>
</evidence>
<dbReference type="SUPFAM" id="SSF90123">
    <property type="entry name" value="ABC transporter transmembrane region"/>
    <property type="match status" value="1"/>
</dbReference>
<keyword evidence="7" id="KW-0067">ATP-binding</keyword>
<accession>A0A9D9EFS1</accession>
<evidence type="ECO:0000313" key="15">
    <source>
        <dbReference type="Proteomes" id="UP000823637"/>
    </source>
</evidence>
<feature type="domain" description="Peptidase C39" evidence="13">
    <location>
        <begin position="7"/>
        <end position="134"/>
    </location>
</feature>
<dbReference type="PANTHER" id="PTHR43394:SF1">
    <property type="entry name" value="ATP-BINDING CASSETTE SUB-FAMILY B MEMBER 10, MITOCHONDRIAL"/>
    <property type="match status" value="1"/>
</dbReference>
<dbReference type="InterPro" id="IPR027417">
    <property type="entry name" value="P-loop_NTPase"/>
</dbReference>
<feature type="transmembrane region" description="Helical" evidence="10">
    <location>
        <begin position="205"/>
        <end position="227"/>
    </location>
</feature>
<keyword evidence="9 10" id="KW-0472">Membrane</keyword>
<keyword evidence="2" id="KW-0813">Transport</keyword>
<keyword evidence="5" id="KW-0547">Nucleotide-binding</keyword>
<dbReference type="FunFam" id="3.40.50.300:FF:000221">
    <property type="entry name" value="Multidrug ABC transporter ATP-binding protein"/>
    <property type="match status" value="1"/>
</dbReference>
<dbReference type="InterPro" id="IPR036640">
    <property type="entry name" value="ABC1_TM_sf"/>
</dbReference>
<organism evidence="14 15">
    <name type="scientific">Candidatus Enterocola intestinipullorum</name>
    <dbReference type="NCBI Taxonomy" id="2840783"/>
    <lineage>
        <taxon>Bacteria</taxon>
        <taxon>Pseudomonadati</taxon>
        <taxon>Bacteroidota</taxon>
        <taxon>Bacteroidia</taxon>
        <taxon>Bacteroidales</taxon>
        <taxon>Candidatus Enterocola</taxon>
    </lineage>
</organism>
<dbReference type="InterPro" id="IPR017871">
    <property type="entry name" value="ABC_transporter-like_CS"/>
</dbReference>
<comment type="caution">
    <text evidence="14">The sequence shown here is derived from an EMBL/GenBank/DDBJ whole genome shotgun (WGS) entry which is preliminary data.</text>
</comment>
<evidence type="ECO:0000256" key="10">
    <source>
        <dbReference type="SAM" id="Phobius"/>
    </source>
</evidence>